<dbReference type="EMBL" id="CM055728">
    <property type="protein sequence ID" value="KAJ8017007.1"/>
    <property type="molecule type" value="Genomic_DNA"/>
</dbReference>
<comment type="caution">
    <text evidence="1">The sequence shown here is derived from an EMBL/GenBank/DDBJ whole genome shotgun (WGS) entry which is preliminary data.</text>
</comment>
<evidence type="ECO:0000313" key="1">
    <source>
        <dbReference type="EMBL" id="KAJ8017007.1"/>
    </source>
</evidence>
<sequence>MQFPSTTQCLLSIPPPGGGHVNGSYLADAALAHQSTNSTPCWRMDVLLLLFYVFYYLFVPLSSDRRTTGDILKTTTLEPCICV</sequence>
<dbReference type="Proteomes" id="UP001157502">
    <property type="component" value="Chromosome 1"/>
</dbReference>
<name>A0ACC2HMM4_DALPE</name>
<protein>
    <submittedName>
        <fullName evidence="1">Uncharacterized protein</fullName>
    </submittedName>
</protein>
<accession>A0ACC2HMM4</accession>
<proteinExistence type="predicted"/>
<evidence type="ECO:0000313" key="2">
    <source>
        <dbReference type="Proteomes" id="UP001157502"/>
    </source>
</evidence>
<gene>
    <name evidence="1" type="ORF">DPEC_G00013290</name>
</gene>
<organism evidence="1 2">
    <name type="scientific">Dallia pectoralis</name>
    <name type="common">Alaska blackfish</name>
    <dbReference type="NCBI Taxonomy" id="75939"/>
    <lineage>
        <taxon>Eukaryota</taxon>
        <taxon>Metazoa</taxon>
        <taxon>Chordata</taxon>
        <taxon>Craniata</taxon>
        <taxon>Vertebrata</taxon>
        <taxon>Euteleostomi</taxon>
        <taxon>Actinopterygii</taxon>
        <taxon>Neopterygii</taxon>
        <taxon>Teleostei</taxon>
        <taxon>Protacanthopterygii</taxon>
        <taxon>Esociformes</taxon>
        <taxon>Umbridae</taxon>
        <taxon>Dallia</taxon>
    </lineage>
</organism>
<reference evidence="1" key="1">
    <citation type="submission" date="2021-05" db="EMBL/GenBank/DDBJ databases">
        <authorList>
            <person name="Pan Q."/>
            <person name="Jouanno E."/>
            <person name="Zahm M."/>
            <person name="Klopp C."/>
            <person name="Cabau C."/>
            <person name="Louis A."/>
            <person name="Berthelot C."/>
            <person name="Parey E."/>
            <person name="Roest Crollius H."/>
            <person name="Montfort J."/>
            <person name="Robinson-Rechavi M."/>
            <person name="Bouchez O."/>
            <person name="Lampietro C."/>
            <person name="Lopez Roques C."/>
            <person name="Donnadieu C."/>
            <person name="Postlethwait J."/>
            <person name="Bobe J."/>
            <person name="Dillon D."/>
            <person name="Chandos A."/>
            <person name="von Hippel F."/>
            <person name="Guiguen Y."/>
        </authorList>
    </citation>
    <scope>NUCLEOTIDE SEQUENCE</scope>
    <source>
        <strain evidence="1">YG-Jan2019</strain>
    </source>
</reference>
<keyword evidence="2" id="KW-1185">Reference proteome</keyword>